<dbReference type="GO" id="GO:0008061">
    <property type="term" value="F:chitin binding"/>
    <property type="evidence" value="ECO:0007669"/>
    <property type="project" value="InterPro"/>
</dbReference>
<comment type="catalytic activity">
    <reaction evidence="1">
        <text>Random endo-hydrolysis of N-acetyl-beta-D-glucosaminide (1-&gt;4)-beta-linkages in chitin and chitodextrins.</text>
        <dbReference type="EC" id="3.2.1.14"/>
    </reaction>
</comment>
<proteinExistence type="predicted"/>
<feature type="chain" id="PRO_5012929812" description="chitinase" evidence="3">
    <location>
        <begin position="25"/>
        <end position="322"/>
    </location>
</feature>
<dbReference type="InterPro" id="IPR017853">
    <property type="entry name" value="GH"/>
</dbReference>
<dbReference type="Proteomes" id="UP000185003">
    <property type="component" value="Unassembled WGS sequence"/>
</dbReference>
<dbReference type="InterPro" id="IPR001223">
    <property type="entry name" value="Glyco_hydro18_cat"/>
</dbReference>
<protein>
    <recommendedName>
        <fullName evidence="2">chitinase</fullName>
        <ecNumber evidence="2">3.2.1.14</ecNumber>
    </recommendedName>
</protein>
<dbReference type="RefSeq" id="WP_074240802.1">
    <property type="nucleotide sequence ID" value="NZ_FSRA01000002.1"/>
</dbReference>
<dbReference type="GO" id="GO:0008843">
    <property type="term" value="F:endochitinase activity"/>
    <property type="evidence" value="ECO:0007669"/>
    <property type="project" value="UniProtKB-EC"/>
</dbReference>
<reference evidence="5 6" key="1">
    <citation type="submission" date="2016-11" db="EMBL/GenBank/DDBJ databases">
        <authorList>
            <person name="Jaros S."/>
            <person name="Januszkiewicz K."/>
            <person name="Wedrychowicz H."/>
        </authorList>
    </citation>
    <scope>NUCLEOTIDE SEQUENCE [LARGE SCALE GENOMIC DNA]</scope>
    <source>
        <strain evidence="5 6">DSM 24787</strain>
    </source>
</reference>
<evidence type="ECO:0000313" key="6">
    <source>
        <dbReference type="Proteomes" id="UP000185003"/>
    </source>
</evidence>
<evidence type="ECO:0000256" key="3">
    <source>
        <dbReference type="SAM" id="SignalP"/>
    </source>
</evidence>
<dbReference type="InterPro" id="IPR050314">
    <property type="entry name" value="Glycosyl_Hydrlase_18"/>
</dbReference>
<dbReference type="OrthoDB" id="9775889at2"/>
<feature type="domain" description="GH18" evidence="4">
    <location>
        <begin position="32"/>
        <end position="322"/>
    </location>
</feature>
<dbReference type="SMART" id="SM00636">
    <property type="entry name" value="Glyco_18"/>
    <property type="match status" value="1"/>
</dbReference>
<accession>A0A1N6J2W1</accession>
<dbReference type="STRING" id="536979.SAMN04488055_3581"/>
<keyword evidence="6" id="KW-1185">Reference proteome</keyword>
<evidence type="ECO:0000259" key="4">
    <source>
        <dbReference type="PROSITE" id="PS51910"/>
    </source>
</evidence>
<feature type="signal peptide" evidence="3">
    <location>
        <begin position="1"/>
        <end position="24"/>
    </location>
</feature>
<dbReference type="PANTHER" id="PTHR11177:SF317">
    <property type="entry name" value="CHITINASE 12-RELATED"/>
    <property type="match status" value="1"/>
</dbReference>
<evidence type="ECO:0000256" key="2">
    <source>
        <dbReference type="ARBA" id="ARBA00012729"/>
    </source>
</evidence>
<sequence length="322" mass="35342">MKRFKFLSCFLLLAVILLSCTKKKAEAQAPKFRVLGYLHSNNNWHTAIETIDLAKITDLNLAFFNPDAAGNFSVNENVRKAIDKAHSQQVRVFFSIGGGGAPAHIGELLKDDKRAMLISKLVALAETFNFDGVDVDLENDLINAQYATFISELAAALKPKKKLMTAALASWNSNKINDVTLQQFDFINIMSYDKTGPWNPSRPGPHSPVSMAVADFNYYHSTRGIPAERLLVGLPFYGYGFGANAPESMHYSEIIAQYPGAENSDSVRVNGGGKIYYNGISSIREKVVFAKQQKAGGVMIWELKQDAQGEKSLLGVIQGAGK</sequence>
<dbReference type="InterPro" id="IPR011583">
    <property type="entry name" value="Chitinase_II/V-like_cat"/>
</dbReference>
<dbReference type="PROSITE" id="PS51910">
    <property type="entry name" value="GH18_2"/>
    <property type="match status" value="1"/>
</dbReference>
<dbReference type="AlphaFoldDB" id="A0A1N6J2W1"/>
<dbReference type="EMBL" id="FSRA01000002">
    <property type="protein sequence ID" value="SIO38602.1"/>
    <property type="molecule type" value="Genomic_DNA"/>
</dbReference>
<evidence type="ECO:0000313" key="5">
    <source>
        <dbReference type="EMBL" id="SIO38602.1"/>
    </source>
</evidence>
<dbReference type="GO" id="GO:0005576">
    <property type="term" value="C:extracellular region"/>
    <property type="evidence" value="ECO:0007669"/>
    <property type="project" value="TreeGrafter"/>
</dbReference>
<evidence type="ECO:0000256" key="1">
    <source>
        <dbReference type="ARBA" id="ARBA00000822"/>
    </source>
</evidence>
<gene>
    <name evidence="5" type="ORF">SAMN04488055_3581</name>
</gene>
<dbReference type="GO" id="GO:0005975">
    <property type="term" value="P:carbohydrate metabolic process"/>
    <property type="evidence" value="ECO:0007669"/>
    <property type="project" value="InterPro"/>
</dbReference>
<name>A0A1N6J2W1_9BACT</name>
<dbReference type="PANTHER" id="PTHR11177">
    <property type="entry name" value="CHITINASE"/>
    <property type="match status" value="1"/>
</dbReference>
<dbReference type="EC" id="3.2.1.14" evidence="2"/>
<dbReference type="SUPFAM" id="SSF51445">
    <property type="entry name" value="(Trans)glycosidases"/>
    <property type="match status" value="1"/>
</dbReference>
<organism evidence="5 6">
    <name type="scientific">Chitinophaga niabensis</name>
    <dbReference type="NCBI Taxonomy" id="536979"/>
    <lineage>
        <taxon>Bacteria</taxon>
        <taxon>Pseudomonadati</taxon>
        <taxon>Bacteroidota</taxon>
        <taxon>Chitinophagia</taxon>
        <taxon>Chitinophagales</taxon>
        <taxon>Chitinophagaceae</taxon>
        <taxon>Chitinophaga</taxon>
    </lineage>
</organism>
<dbReference type="GO" id="GO:0006032">
    <property type="term" value="P:chitin catabolic process"/>
    <property type="evidence" value="ECO:0007669"/>
    <property type="project" value="TreeGrafter"/>
</dbReference>
<dbReference type="Gene3D" id="3.20.20.80">
    <property type="entry name" value="Glycosidases"/>
    <property type="match status" value="1"/>
</dbReference>
<keyword evidence="3" id="KW-0732">Signal</keyword>
<dbReference type="Gene3D" id="3.40.5.30">
    <property type="entry name" value="(Trans)glycosidases - domain 2"/>
    <property type="match status" value="1"/>
</dbReference>
<dbReference type="Pfam" id="PF00704">
    <property type="entry name" value="Glyco_hydro_18"/>
    <property type="match status" value="1"/>
</dbReference>
<dbReference type="PROSITE" id="PS51257">
    <property type="entry name" value="PROKAR_LIPOPROTEIN"/>
    <property type="match status" value="1"/>
</dbReference>